<dbReference type="InterPro" id="IPR031311">
    <property type="entry name" value="CHIT_BIND_RR_consensus"/>
</dbReference>
<protein>
    <submittedName>
        <fullName evidence="4">Cuticle protein</fullName>
    </submittedName>
</protein>
<sequence length="277" mass="30850">MDISPWSRRITLSVTSRSVLNTVNGGERKTWKHHAEGTEERKSEDSAIRVWYGRERVALDGWVVARVCIVVLVGHVRESLLPSRLSFNGFSLLFWTVALLCAALAYGNAVVLSGYNGGHALSYSDYSDIDGYLASNEYKVLPTVAVPVHSVSASPLHLDASLDHGLHGYKHGYKSSEEHDYYSHPRYTFNYGVHDPHTGDVKTQHEVRDGDVVHGSYSVNEPDGSVRIVEYTADDHNGFNAVVKKVGPALHPVSKPVPIVKYISPAHYNSYDYEKHY</sequence>
<dbReference type="OMA" id="YYSHPRY"/>
<dbReference type="Pfam" id="PF00379">
    <property type="entry name" value="Chitin_bind_4"/>
    <property type="match status" value="1"/>
</dbReference>
<keyword evidence="3" id="KW-1133">Transmembrane helix</keyword>
<dbReference type="GO" id="GO:0005615">
    <property type="term" value="C:extracellular space"/>
    <property type="evidence" value="ECO:0007669"/>
    <property type="project" value="TreeGrafter"/>
</dbReference>
<feature type="transmembrane region" description="Helical" evidence="3">
    <location>
        <begin position="57"/>
        <end position="76"/>
    </location>
</feature>
<evidence type="ECO:0000256" key="2">
    <source>
        <dbReference type="PROSITE-ProRule" id="PRU00497"/>
    </source>
</evidence>
<dbReference type="PRINTS" id="PR00947">
    <property type="entry name" value="CUTICLE"/>
</dbReference>
<reference evidence="4 5" key="1">
    <citation type="journal article" date="2014" name="Curr. Biol.">
        <title>The genome of the clonal raider ant Cerapachys biroi.</title>
        <authorList>
            <person name="Oxley P.R."/>
            <person name="Ji L."/>
            <person name="Fetter-Pruneda I."/>
            <person name="McKenzie S.K."/>
            <person name="Li C."/>
            <person name="Hu H."/>
            <person name="Zhang G."/>
            <person name="Kronauer D.J."/>
        </authorList>
    </citation>
    <scope>NUCLEOTIDE SEQUENCE [LARGE SCALE GENOMIC DNA]</scope>
</reference>
<dbReference type="InterPro" id="IPR051217">
    <property type="entry name" value="Insect_Cuticle_Struc_Prot"/>
</dbReference>
<keyword evidence="3" id="KW-0812">Transmembrane</keyword>
<dbReference type="Proteomes" id="UP000053097">
    <property type="component" value="Unassembled WGS sequence"/>
</dbReference>
<dbReference type="STRING" id="2015173.A0A026W6K0"/>
<dbReference type="PROSITE" id="PS51155">
    <property type="entry name" value="CHIT_BIND_RR_2"/>
    <property type="match status" value="1"/>
</dbReference>
<dbReference type="PROSITE" id="PS00233">
    <property type="entry name" value="CHIT_BIND_RR_1"/>
    <property type="match status" value="1"/>
</dbReference>
<gene>
    <name evidence="4" type="ORF">X777_11000</name>
</gene>
<evidence type="ECO:0000256" key="1">
    <source>
        <dbReference type="ARBA" id="ARBA00022460"/>
    </source>
</evidence>
<dbReference type="InterPro" id="IPR000618">
    <property type="entry name" value="Insect_cuticle"/>
</dbReference>
<name>A0A026W6K0_OOCBI</name>
<dbReference type="GO" id="GO:0042302">
    <property type="term" value="F:structural constituent of cuticle"/>
    <property type="evidence" value="ECO:0007669"/>
    <property type="project" value="UniProtKB-UniRule"/>
</dbReference>
<evidence type="ECO:0000313" key="5">
    <source>
        <dbReference type="Proteomes" id="UP000053097"/>
    </source>
</evidence>
<keyword evidence="5" id="KW-1185">Reference proteome</keyword>
<accession>A0A026W6K0</accession>
<keyword evidence="1 2" id="KW-0193">Cuticle</keyword>
<proteinExistence type="predicted"/>
<dbReference type="GO" id="GO:0031012">
    <property type="term" value="C:extracellular matrix"/>
    <property type="evidence" value="ECO:0007669"/>
    <property type="project" value="TreeGrafter"/>
</dbReference>
<dbReference type="EMBL" id="KK107453">
    <property type="protein sequence ID" value="EZA50649.1"/>
    <property type="molecule type" value="Genomic_DNA"/>
</dbReference>
<evidence type="ECO:0000313" key="4">
    <source>
        <dbReference type="EMBL" id="EZA50649.1"/>
    </source>
</evidence>
<dbReference type="AlphaFoldDB" id="A0A026W6K0"/>
<feature type="transmembrane region" description="Helical" evidence="3">
    <location>
        <begin position="92"/>
        <end position="115"/>
    </location>
</feature>
<dbReference type="OrthoDB" id="7789829at2759"/>
<keyword evidence="3" id="KW-0472">Membrane</keyword>
<organism evidence="4 5">
    <name type="scientific">Ooceraea biroi</name>
    <name type="common">Clonal raider ant</name>
    <name type="synonym">Cerapachys biroi</name>
    <dbReference type="NCBI Taxonomy" id="2015173"/>
    <lineage>
        <taxon>Eukaryota</taxon>
        <taxon>Metazoa</taxon>
        <taxon>Ecdysozoa</taxon>
        <taxon>Arthropoda</taxon>
        <taxon>Hexapoda</taxon>
        <taxon>Insecta</taxon>
        <taxon>Pterygota</taxon>
        <taxon>Neoptera</taxon>
        <taxon>Endopterygota</taxon>
        <taxon>Hymenoptera</taxon>
        <taxon>Apocrita</taxon>
        <taxon>Aculeata</taxon>
        <taxon>Formicoidea</taxon>
        <taxon>Formicidae</taxon>
        <taxon>Dorylinae</taxon>
        <taxon>Ooceraea</taxon>
    </lineage>
</organism>
<dbReference type="PANTHER" id="PTHR12236">
    <property type="entry name" value="STRUCTURAL CONTITUENT OF CUTICLE"/>
    <property type="match status" value="1"/>
</dbReference>
<evidence type="ECO:0000256" key="3">
    <source>
        <dbReference type="SAM" id="Phobius"/>
    </source>
</evidence>
<dbReference type="PANTHER" id="PTHR12236:SF95">
    <property type="entry name" value="CUTICULAR PROTEIN 76BD, ISOFORM C-RELATED"/>
    <property type="match status" value="1"/>
</dbReference>